<name>A0AAE0FHA4_9CHLO</name>
<feature type="region of interest" description="Disordered" evidence="1">
    <location>
        <begin position="945"/>
        <end position="989"/>
    </location>
</feature>
<dbReference type="Pfam" id="PF18188">
    <property type="entry name" value="PPL4"/>
    <property type="match status" value="1"/>
</dbReference>
<evidence type="ECO:0000259" key="3">
    <source>
        <dbReference type="Pfam" id="PF09511"/>
    </source>
</evidence>
<feature type="domain" description="T4 RNA ligase 1-like N-terminal" evidence="3">
    <location>
        <begin position="275"/>
        <end position="509"/>
    </location>
</feature>
<organism evidence="4 5">
    <name type="scientific">Cymbomonas tetramitiformis</name>
    <dbReference type="NCBI Taxonomy" id="36881"/>
    <lineage>
        <taxon>Eukaryota</taxon>
        <taxon>Viridiplantae</taxon>
        <taxon>Chlorophyta</taxon>
        <taxon>Pyramimonadophyceae</taxon>
        <taxon>Pyramimonadales</taxon>
        <taxon>Pyramimonadaceae</taxon>
        <taxon>Cymbomonas</taxon>
    </lineage>
</organism>
<feature type="compositionally biased region" description="Acidic residues" evidence="1">
    <location>
        <begin position="1546"/>
        <end position="1556"/>
    </location>
</feature>
<dbReference type="PANTHER" id="PTHR47765:SF2">
    <property type="entry name" value="EXONUCLEASE MUT-7 HOMOLOG"/>
    <property type="match status" value="1"/>
</dbReference>
<evidence type="ECO:0000259" key="2">
    <source>
        <dbReference type="Pfam" id="PF01612"/>
    </source>
</evidence>
<dbReference type="CDD" id="cd02325">
    <property type="entry name" value="R3H"/>
    <property type="match status" value="1"/>
</dbReference>
<dbReference type="SUPFAM" id="SSF52540">
    <property type="entry name" value="P-loop containing nucleoside triphosphate hydrolases"/>
    <property type="match status" value="1"/>
</dbReference>
<dbReference type="InterPro" id="IPR036397">
    <property type="entry name" value="RNaseH_sf"/>
</dbReference>
<dbReference type="InterPro" id="IPR002562">
    <property type="entry name" value="3'-5'_exonuclease_dom"/>
</dbReference>
<dbReference type="GO" id="GO:0006139">
    <property type="term" value="P:nucleobase-containing compound metabolic process"/>
    <property type="evidence" value="ECO:0007669"/>
    <property type="project" value="InterPro"/>
</dbReference>
<dbReference type="InterPro" id="IPR040562">
    <property type="entry name" value="PPL4"/>
</dbReference>
<dbReference type="InterPro" id="IPR019039">
    <property type="entry name" value="T4-Rnl1-like_N"/>
</dbReference>
<dbReference type="InterPro" id="IPR027417">
    <property type="entry name" value="P-loop_NTPase"/>
</dbReference>
<dbReference type="Gene3D" id="3.30.420.10">
    <property type="entry name" value="Ribonuclease H-like superfamily/Ribonuclease H"/>
    <property type="match status" value="1"/>
</dbReference>
<feature type="region of interest" description="Disordered" evidence="1">
    <location>
        <begin position="1527"/>
        <end position="1567"/>
    </location>
</feature>
<dbReference type="GO" id="GO:0008408">
    <property type="term" value="F:3'-5' exonuclease activity"/>
    <property type="evidence" value="ECO:0007669"/>
    <property type="project" value="InterPro"/>
</dbReference>
<feature type="compositionally biased region" description="Polar residues" evidence="1">
    <location>
        <begin position="963"/>
        <end position="982"/>
    </location>
</feature>
<feature type="region of interest" description="Disordered" evidence="1">
    <location>
        <begin position="1935"/>
        <end position="1964"/>
    </location>
</feature>
<proteinExistence type="predicted"/>
<evidence type="ECO:0000313" key="5">
    <source>
        <dbReference type="Proteomes" id="UP001190700"/>
    </source>
</evidence>
<keyword evidence="5" id="KW-1185">Reference proteome</keyword>
<feature type="region of interest" description="Disordered" evidence="1">
    <location>
        <begin position="1278"/>
        <end position="1297"/>
    </location>
</feature>
<accession>A0AAE0FHA4</accession>
<protein>
    <recommendedName>
        <fullName evidence="6">R3H domain-containing protein</fullName>
    </recommendedName>
</protein>
<dbReference type="Pfam" id="PF01612">
    <property type="entry name" value="DNA_pol_A_exo1"/>
    <property type="match status" value="1"/>
</dbReference>
<evidence type="ECO:0008006" key="6">
    <source>
        <dbReference type="Google" id="ProtNLM"/>
    </source>
</evidence>
<dbReference type="Pfam" id="PF13671">
    <property type="entry name" value="AAA_33"/>
    <property type="match status" value="1"/>
</dbReference>
<evidence type="ECO:0000313" key="4">
    <source>
        <dbReference type="EMBL" id="KAK3259837.1"/>
    </source>
</evidence>
<reference evidence="4 5" key="1">
    <citation type="journal article" date="2015" name="Genome Biol. Evol.">
        <title>Comparative Genomics of a Bacterivorous Green Alga Reveals Evolutionary Causalities and Consequences of Phago-Mixotrophic Mode of Nutrition.</title>
        <authorList>
            <person name="Burns J.A."/>
            <person name="Paasch A."/>
            <person name="Narechania A."/>
            <person name="Kim E."/>
        </authorList>
    </citation>
    <scope>NUCLEOTIDE SEQUENCE [LARGE SCALE GENOMIC DNA]</scope>
    <source>
        <strain evidence="4 5">PLY_AMNH</strain>
    </source>
</reference>
<feature type="compositionally biased region" description="Basic and acidic residues" evidence="1">
    <location>
        <begin position="950"/>
        <end position="959"/>
    </location>
</feature>
<gene>
    <name evidence="4" type="ORF">CYMTET_31191</name>
</gene>
<evidence type="ECO:0000256" key="1">
    <source>
        <dbReference type="SAM" id="MobiDB-lite"/>
    </source>
</evidence>
<comment type="caution">
    <text evidence="4">The sequence shown here is derived from an EMBL/GenBank/DDBJ whole genome shotgun (WGS) entry which is preliminary data.</text>
</comment>
<dbReference type="InterPro" id="IPR052408">
    <property type="entry name" value="Exonuclease_MUT-7-like"/>
</dbReference>
<dbReference type="EMBL" id="LGRX02018438">
    <property type="protein sequence ID" value="KAK3259837.1"/>
    <property type="molecule type" value="Genomic_DNA"/>
</dbReference>
<dbReference type="Gene3D" id="3.40.50.300">
    <property type="entry name" value="P-loop containing nucleotide triphosphate hydrolases"/>
    <property type="match status" value="1"/>
</dbReference>
<dbReference type="PANTHER" id="PTHR47765">
    <property type="entry name" value="3'-5' EXONUCLEASE DOMAIN-CONTAINING PROTEIN"/>
    <property type="match status" value="1"/>
</dbReference>
<dbReference type="InterPro" id="IPR012337">
    <property type="entry name" value="RNaseH-like_sf"/>
</dbReference>
<dbReference type="GO" id="GO:0003676">
    <property type="term" value="F:nucleic acid binding"/>
    <property type="evidence" value="ECO:0007669"/>
    <property type="project" value="InterPro"/>
</dbReference>
<dbReference type="Pfam" id="PF09511">
    <property type="entry name" value="RNA_lig_T4_1"/>
    <property type="match status" value="1"/>
</dbReference>
<feature type="domain" description="3'-5' exonuclease" evidence="2">
    <location>
        <begin position="1365"/>
        <end position="1476"/>
    </location>
</feature>
<dbReference type="SUPFAM" id="SSF53098">
    <property type="entry name" value="Ribonuclease H-like"/>
    <property type="match status" value="1"/>
</dbReference>
<sequence>MPKMRISLCRNFGASKGIVAGVVLVEPTFDAIATVAVNKLNIKGKQNTKRLRLFLRERIGPLPAGTELLREHDCAEIFSAVVPGKEVVLSVSIGEAWFAREGGIAREAVIIDWTSLPPLPRWPARSTIARSTIAGAGAQNTNDEADASKTTFAHVDKIPIKTAEVPLAMQPHVHASAASTSRHIATSTSQPSRATPSDNCTFCGAFPVLKGNVLPLILEAIAGCPAFVKVDFGDYIAVDYRADRGGAAASAELFPALAGARTSSRERWLHAVRRECRGLLVCARTGQVLARRFHKFFNVGEVPETHAELLAPLTPDAIHLLAKLDGSLVSPLLLPAHLPHPHVPTAAHGSAPEPAEGAPQRVAWATRRCLSPAVEEFARRGGGGGGTGYDALAEEWLARGWTPLFEWCEAAHPAGVVRHAANSLTLLAIRNNRTGAYLPRKEVLRAAGAHRVPVVQETPLEEVVEVGAMANAMVSAGNEAGDEAANVDVRHIQRAVEKWVGSEGVVLVMAGGGRGAGHQTMYKLKSSWWLATAAAAKQSGVRRQHFLPTLLRMRPTLDGAPLEALWSACLDPGADDILAACCTALRRHSEGDEDARGKGSEAAGKTEEEAERLATFAEAAAALVTDMTNRIEQWGRAARQAAAGNSQAPAHRAALRAALQEAGWSAQVATALTTAEGDRADAAVWQQVRKAAQSRAGASALEQLLWLRWSSWRGAAQLPCGLPPRPFPLPAALEVDRQSARKGGAGRERVWLTPLDPGDGVLTPAPAVVAEHVISHYLPRKIGVWCGGGACPAPSTSVTVPPTHNPAEGKIKGMWEAFANGRDRVVDLRIDLQPCCRPGVAHDDHLGDTSYALWMVQFGASRVCARSSRPLAGGDAGAGAFAAVLMRTGVQFTLSEMSEAMAASLRLKCFVRMDLRHSAGGGREATPMATSSARGVDVEQMQEGEVAATRGEHSTKGKLDSPVASSTERGGSTPTGPQITSTDDVEKHGRCPTLAPAEGLVAEPREGAVDQEGGLSAVGSDPCNAAPGSIPTEPGRKQWRVYCDLDGVLADFDGGYRQLPGAAPEGSGGRRRGAALKGVWKLVASKSDFFLRLPWTADGGTLWGFLRRHFAAPPGKLSILTGLPAGSLGKTARRQKLRWCRRELGDGVQVITCRSSDKHAHAGAGAVLVDDNEELRAAWEAAGGVFIHHASAATSVAALRRLLASAPPPQTPPILREDSPMLRRACGGPAAVPPYGAAFQVPAGCITLVDVGEAAQPQITPGETALCEALRRVLEAAQAAGAPQREPGSPTPTPRSRALAMDVEWQPDEEHGRRGGRKNPAALLQLAVWRAPEAELGDPASSMDVFLVHFPPAGSRSGELRGELLGALLAALRHPHVLKLGYAPEDDVHRLGAQLRRNLVVEGMLDLQAMCHAAFQGGAGDLPSLHLTSWCALGLTLPKDKNLQVSDWAQRPLSAAQRAYAAADAAVLLALHAALLEGALLEGAQAPLLEEGKADGGPAAAVGWAGSTGATAASARTRLTMKGANGELLAHGDDDDDDDASRTEDGEVEEQTDPEEDLLRGDSVDDPAPSGRVLYTAVVLEEESCAALLQRFPRVHRTPPGPLHVTLAHAPDCAHLQRTLPRLGERCAVRVLGECQDARCQVLRVRLPPGLASLAASPSPPAHITMSTAEGTAPSYAGELVAASPLAEVVEVVEAWGLVTAATAGWRSAADDPGGVVSGLAASGIPEKAAQQIEDFAQRAQLGEKLSLRQYQLDARQRFVIHEYCAQWGVESRSEGRKGRGALDTRHLMLAIRSRRKLSAAACRGSGGDGKELRIVAHSRELEDGFRAPARGGGQRLPQSAMCHDGGDGPKPPIVEMVTQARRLAALLGMARPANAETEMPAPPRGIAVGADVDRGEPTCVALSEAMRRLSRRISACVPPCTVWGDLCAALRSEAEEEEAEEADPGRSEDESQDQAGRGCHDSAWDDGSMCREGPAERHVESCCSEESNSAVDDDADGIASGTRGAVLVLRGLPGSGKSHAARRLQAALQRAERPAVAVVCSADEFFERGGGRSRKEVRAWTAGKVGEATSLYSLCFDPGRLQEAHDYCRRAFMEGVEAGARLIIVDNTNSRLGEYAFYCRHARRCGYDVGVLQLECPSERDAVQCHARGTHGVPVAVAQAMWTRWEEDPSAVRLRALHLGGGSEAPEEQGCSDSFPERTASSGSTPLHEAPHGPAAGARAQTSEKLEDTVPPLPSLQQWLRPYRSSRRGQKISHLQMRVGSEAHVSMWVPPLSRAQFMRVYAADRGPKYLCELHDGSFRLFMDIDLVCTQPLEGEWLLWLMQRLQAVVVSKHSAAASACRVIATTTAPEDISVDNKDRRIKSGVHLHMPDVIVDSSQAIEIRESLIFCLSSDKNACGSGKSSCDGAQEACAPPKVNWETAIDGAVYRPGCGLRMMGSLKTKKGMVLGRPYKITDVLDSNGGALCGSSLQAYTTDVVHCLTEVSIHP</sequence>
<dbReference type="Proteomes" id="UP001190700">
    <property type="component" value="Unassembled WGS sequence"/>
</dbReference>
<feature type="region of interest" description="Disordered" evidence="1">
    <location>
        <begin position="2182"/>
        <end position="2232"/>
    </location>
</feature>